<feature type="transmembrane region" description="Helical" evidence="7">
    <location>
        <begin position="281"/>
        <end position="303"/>
    </location>
</feature>
<keyword evidence="3" id="KW-1003">Cell membrane</keyword>
<keyword evidence="4 7" id="KW-0812">Transmembrane</keyword>
<feature type="transmembrane region" description="Helical" evidence="7">
    <location>
        <begin position="9"/>
        <end position="30"/>
    </location>
</feature>
<keyword evidence="12" id="KW-1185">Reference proteome</keyword>
<evidence type="ECO:0000313" key="9">
    <source>
        <dbReference type="EMBL" id="AXH88742.1"/>
    </source>
</evidence>
<keyword evidence="6 7" id="KW-0472">Membrane</keyword>
<dbReference type="InterPro" id="IPR035906">
    <property type="entry name" value="MetI-like_sf"/>
</dbReference>
<evidence type="ECO:0000259" key="8">
    <source>
        <dbReference type="PROSITE" id="PS50928"/>
    </source>
</evidence>
<dbReference type="InterPro" id="IPR000515">
    <property type="entry name" value="MetI-like"/>
</dbReference>
<feature type="transmembrane region" description="Helical" evidence="7">
    <location>
        <begin position="234"/>
        <end position="261"/>
    </location>
</feature>
<name>A0A1C6TK63_9ACTN</name>
<dbReference type="EMBL" id="CP031263">
    <property type="protein sequence ID" value="AXH88742.1"/>
    <property type="molecule type" value="Genomic_DNA"/>
</dbReference>
<evidence type="ECO:0000256" key="5">
    <source>
        <dbReference type="ARBA" id="ARBA00022989"/>
    </source>
</evidence>
<dbReference type="PANTHER" id="PTHR43163">
    <property type="entry name" value="DIPEPTIDE TRANSPORT SYSTEM PERMEASE PROTEIN DPPB-RELATED"/>
    <property type="match status" value="1"/>
</dbReference>
<dbReference type="PROSITE" id="PS50928">
    <property type="entry name" value="ABC_TM1"/>
    <property type="match status" value="1"/>
</dbReference>
<feature type="domain" description="ABC transmembrane type-1" evidence="8">
    <location>
        <begin position="95"/>
        <end position="303"/>
    </location>
</feature>
<reference evidence="10 12" key="3">
    <citation type="submission" date="2019-09" db="EMBL/GenBank/DDBJ databases">
        <title>High taxonomic diversity of Micromonospora strains isolated from Medicago sativa nodules in different geographical locations.</title>
        <authorList>
            <person name="Martinez-Hidalgo P."/>
            <person name="Flores-Felix J.D."/>
            <person name="Velazquez E."/>
            <person name="Brau L."/>
            <person name="Trujillo M.E."/>
            <person name="Martinez-Molina E."/>
        </authorList>
    </citation>
    <scope>NUCLEOTIDE SEQUENCE [LARGE SCALE GENOMIC DNA]</scope>
    <source>
        <strain evidence="10 12">ALFB5</strain>
    </source>
</reference>
<accession>A0A1C6TK63</accession>
<dbReference type="PANTHER" id="PTHR43163:SF6">
    <property type="entry name" value="DIPEPTIDE TRANSPORT SYSTEM PERMEASE PROTEIN DPPB-RELATED"/>
    <property type="match status" value="1"/>
</dbReference>
<dbReference type="OMA" id="PPVTGFM"/>
<keyword evidence="2 7" id="KW-0813">Transport</keyword>
<reference evidence="9 11" key="2">
    <citation type="submission" date="2018-08" db="EMBL/GenBank/DDBJ databases">
        <title>Streptomyces kandeliansis sp. nov., an endophytic bacterium isolated from mangrove plant.</title>
        <authorList>
            <person name="Wang R."/>
        </authorList>
    </citation>
    <scope>NUCLEOTIDE SEQUENCE [LARGE SCALE GENOMIC DNA]</scope>
    <source>
        <strain evidence="9">110B</strain>
        <strain evidence="11">H14(2018)</strain>
    </source>
</reference>
<dbReference type="Proteomes" id="UP000253958">
    <property type="component" value="Chromosome"/>
</dbReference>
<dbReference type="GO" id="GO:0071916">
    <property type="term" value="F:dipeptide transmembrane transporter activity"/>
    <property type="evidence" value="ECO:0007669"/>
    <property type="project" value="TreeGrafter"/>
</dbReference>
<dbReference type="SUPFAM" id="SSF161098">
    <property type="entry name" value="MetI-like"/>
    <property type="match status" value="1"/>
</dbReference>
<protein>
    <submittedName>
        <fullName evidence="9">ABC transporter permease</fullName>
    </submittedName>
</protein>
<dbReference type="AlphaFoldDB" id="A0A1C6TK63"/>
<dbReference type="Pfam" id="PF19300">
    <property type="entry name" value="BPD_transp_1_N"/>
    <property type="match status" value="1"/>
</dbReference>
<comment type="similarity">
    <text evidence="7">Belongs to the binding-protein-dependent transport system permease family.</text>
</comment>
<evidence type="ECO:0000256" key="1">
    <source>
        <dbReference type="ARBA" id="ARBA00004651"/>
    </source>
</evidence>
<dbReference type="InterPro" id="IPR045621">
    <property type="entry name" value="BPD_transp_1_N"/>
</dbReference>
<evidence type="ECO:0000256" key="2">
    <source>
        <dbReference type="ARBA" id="ARBA00022448"/>
    </source>
</evidence>
<proteinExistence type="inferred from homology"/>
<dbReference type="Pfam" id="PF00528">
    <property type="entry name" value="BPD_transp_1"/>
    <property type="match status" value="1"/>
</dbReference>
<gene>
    <name evidence="9" type="ORF">DVH21_01715</name>
    <name evidence="10" type="ORF">F6X54_14975</name>
</gene>
<evidence type="ECO:0000313" key="10">
    <source>
        <dbReference type="EMBL" id="KAB1112653.1"/>
    </source>
</evidence>
<dbReference type="EMBL" id="WAAR01000059">
    <property type="protein sequence ID" value="KAB1112653.1"/>
    <property type="molecule type" value="Genomic_DNA"/>
</dbReference>
<keyword evidence="5 7" id="KW-1133">Transmembrane helix</keyword>
<dbReference type="RefSeq" id="WP_013288208.1">
    <property type="nucleotide sequence ID" value="NZ_CBDRIO010000001.1"/>
</dbReference>
<evidence type="ECO:0000256" key="3">
    <source>
        <dbReference type="ARBA" id="ARBA00022475"/>
    </source>
</evidence>
<feature type="transmembrane region" description="Helical" evidence="7">
    <location>
        <begin position="177"/>
        <end position="199"/>
    </location>
</feature>
<evidence type="ECO:0000313" key="12">
    <source>
        <dbReference type="Proteomes" id="UP000471364"/>
    </source>
</evidence>
<evidence type="ECO:0000256" key="4">
    <source>
        <dbReference type="ARBA" id="ARBA00022692"/>
    </source>
</evidence>
<evidence type="ECO:0000256" key="7">
    <source>
        <dbReference type="RuleBase" id="RU363032"/>
    </source>
</evidence>
<comment type="subcellular location">
    <subcellularLocation>
        <location evidence="1 7">Cell membrane</location>
        <topology evidence="1 7">Multi-pass membrane protein</topology>
    </subcellularLocation>
</comment>
<dbReference type="Gene3D" id="1.10.3720.10">
    <property type="entry name" value="MetI-like"/>
    <property type="match status" value="1"/>
</dbReference>
<dbReference type="Proteomes" id="UP000471364">
    <property type="component" value="Unassembled WGS sequence"/>
</dbReference>
<evidence type="ECO:0000256" key="6">
    <source>
        <dbReference type="ARBA" id="ARBA00023136"/>
    </source>
</evidence>
<evidence type="ECO:0000313" key="11">
    <source>
        <dbReference type="Proteomes" id="UP000253958"/>
    </source>
</evidence>
<dbReference type="GO" id="GO:0005886">
    <property type="term" value="C:plasma membrane"/>
    <property type="evidence" value="ECO:0007669"/>
    <property type="project" value="UniProtKB-SubCell"/>
</dbReference>
<sequence>MVIYFVRRLAILAVSLFAASILVFTMLALLPGDQAQAMLGVNATPEALEALREQFGTNRPFTERYLEWAGGLIRGDFGISPLSGVSVGSEIADKLGVTVPLILAGMTLALLIAVPLGILAAVKSRTAIGTALSALSQVGIAVPSFWLGILLITVFAVKLQWLPAGGFTGWDDVGGAVQALLMPALVLGVAQGAILMRYVRSAVVEVMQEDFIQTARAKGLSRSQALTRHALRNAAIPVITVLGLQLATLLIGTVVIENVFGLPGLGRMLLQDVGNRDLLKVQGTVMVLTAAVLLINFVVDVVYHAVDPRLRSKA</sequence>
<feature type="transmembrane region" description="Helical" evidence="7">
    <location>
        <begin position="101"/>
        <end position="122"/>
    </location>
</feature>
<organism evidence="9 11">
    <name type="scientific">Micromonospora aurantiaca</name>
    <name type="common">nom. illeg.</name>
    <dbReference type="NCBI Taxonomy" id="47850"/>
    <lineage>
        <taxon>Bacteria</taxon>
        <taxon>Bacillati</taxon>
        <taxon>Actinomycetota</taxon>
        <taxon>Actinomycetes</taxon>
        <taxon>Micromonosporales</taxon>
        <taxon>Micromonosporaceae</taxon>
        <taxon>Micromonospora</taxon>
    </lineage>
</organism>
<reference evidence="9 11" key="1">
    <citation type="submission" date="2018-07" db="EMBL/GenBank/DDBJ databases">
        <authorList>
            <person name="Ye Y."/>
        </authorList>
    </citation>
    <scope>NUCLEOTIDE SEQUENCE [LARGE SCALE GENOMIC DNA]</scope>
    <source>
        <strain evidence="9">110B</strain>
        <strain evidence="11">H14(2018)</strain>
    </source>
</reference>
<feature type="transmembrane region" description="Helical" evidence="7">
    <location>
        <begin position="134"/>
        <end position="157"/>
    </location>
</feature>
<dbReference type="CDD" id="cd06261">
    <property type="entry name" value="TM_PBP2"/>
    <property type="match status" value="1"/>
</dbReference>